<dbReference type="PANTHER" id="PTHR11669:SF0">
    <property type="entry name" value="PROTEIN STICHEL-LIKE 2"/>
    <property type="match status" value="1"/>
</dbReference>
<reference evidence="10" key="1">
    <citation type="journal article" date="2023" name="Science">
        <title>Elucidation of the pathway for biosynthesis of saponin adjuvants from the soapbark tree.</title>
        <authorList>
            <person name="Reed J."/>
            <person name="Orme A."/>
            <person name="El-Demerdash A."/>
            <person name="Owen C."/>
            <person name="Martin L.B.B."/>
            <person name="Misra R.C."/>
            <person name="Kikuchi S."/>
            <person name="Rejzek M."/>
            <person name="Martin A.C."/>
            <person name="Harkess A."/>
            <person name="Leebens-Mack J."/>
            <person name="Louveau T."/>
            <person name="Stephenson M.J."/>
            <person name="Osbourn A."/>
        </authorList>
    </citation>
    <scope>NUCLEOTIDE SEQUENCE</scope>
    <source>
        <strain evidence="10">S10</strain>
    </source>
</reference>
<dbReference type="InterPro" id="IPR008921">
    <property type="entry name" value="DNA_pol3_clamp-load_cplx_C"/>
</dbReference>
<dbReference type="GO" id="GO:0046872">
    <property type="term" value="F:metal ion binding"/>
    <property type="evidence" value="ECO:0007669"/>
    <property type="project" value="UniProtKB-KW"/>
</dbReference>
<feature type="domain" description="STICHEL DnaA-N-like alpha-beta" evidence="9">
    <location>
        <begin position="703"/>
        <end position="784"/>
    </location>
</feature>
<feature type="region of interest" description="Disordered" evidence="7">
    <location>
        <begin position="285"/>
        <end position="304"/>
    </location>
</feature>
<dbReference type="AlphaFoldDB" id="A0AAD7LDI0"/>
<feature type="region of interest" description="Disordered" evidence="7">
    <location>
        <begin position="817"/>
        <end position="836"/>
    </location>
</feature>
<organism evidence="10 11">
    <name type="scientific">Quillaja saponaria</name>
    <name type="common">Soap bark tree</name>
    <dbReference type="NCBI Taxonomy" id="32244"/>
    <lineage>
        <taxon>Eukaryota</taxon>
        <taxon>Viridiplantae</taxon>
        <taxon>Streptophyta</taxon>
        <taxon>Embryophyta</taxon>
        <taxon>Tracheophyta</taxon>
        <taxon>Spermatophyta</taxon>
        <taxon>Magnoliopsida</taxon>
        <taxon>eudicotyledons</taxon>
        <taxon>Gunneridae</taxon>
        <taxon>Pentapetalae</taxon>
        <taxon>rosids</taxon>
        <taxon>fabids</taxon>
        <taxon>Fabales</taxon>
        <taxon>Quillajaceae</taxon>
        <taxon>Quillaja</taxon>
    </lineage>
</organism>
<dbReference type="Pfam" id="PF22608">
    <property type="entry name" value="DNAX_ATPase_lid"/>
    <property type="match status" value="1"/>
</dbReference>
<name>A0AAD7LDI0_QUISA</name>
<keyword evidence="4" id="KW-0862">Zinc</keyword>
<dbReference type="GO" id="GO:0003689">
    <property type="term" value="F:DNA clamp loader activity"/>
    <property type="evidence" value="ECO:0007669"/>
    <property type="project" value="TreeGrafter"/>
</dbReference>
<dbReference type="GO" id="GO:0005524">
    <property type="term" value="F:ATP binding"/>
    <property type="evidence" value="ECO:0007669"/>
    <property type="project" value="UniProtKB-KW"/>
</dbReference>
<evidence type="ECO:0000256" key="4">
    <source>
        <dbReference type="ARBA" id="ARBA00022833"/>
    </source>
</evidence>
<feature type="compositionally biased region" description="Polar residues" evidence="7">
    <location>
        <begin position="817"/>
        <end position="833"/>
    </location>
</feature>
<dbReference type="GO" id="GO:0005663">
    <property type="term" value="C:DNA replication factor C complex"/>
    <property type="evidence" value="ECO:0007669"/>
    <property type="project" value="TreeGrafter"/>
</dbReference>
<feature type="domain" description="DNA polymerase III subunit gamma/tau helical lid" evidence="8">
    <location>
        <begin position="480"/>
        <end position="520"/>
    </location>
</feature>
<dbReference type="Proteomes" id="UP001163823">
    <property type="component" value="Chromosome 9"/>
</dbReference>
<dbReference type="EMBL" id="JARAOO010000009">
    <property type="protein sequence ID" value="KAJ7956121.1"/>
    <property type="molecule type" value="Genomic_DNA"/>
</dbReference>
<dbReference type="SUPFAM" id="SSF52540">
    <property type="entry name" value="P-loop containing nucleoside triphosphate hydrolases"/>
    <property type="match status" value="1"/>
</dbReference>
<evidence type="ECO:0000256" key="5">
    <source>
        <dbReference type="ARBA" id="ARBA00022840"/>
    </source>
</evidence>
<keyword evidence="2" id="KW-0479">Metal-binding</keyword>
<dbReference type="SUPFAM" id="SSF48019">
    <property type="entry name" value="post-AAA+ oligomerization domain-like"/>
    <property type="match status" value="1"/>
</dbReference>
<dbReference type="GO" id="GO:0006281">
    <property type="term" value="P:DNA repair"/>
    <property type="evidence" value="ECO:0007669"/>
    <property type="project" value="TreeGrafter"/>
</dbReference>
<dbReference type="GO" id="GO:0009360">
    <property type="term" value="C:DNA polymerase III complex"/>
    <property type="evidence" value="ECO:0007669"/>
    <property type="project" value="InterPro"/>
</dbReference>
<comment type="similarity">
    <text evidence="1">Belongs to the DnaX/STICHEL family.</text>
</comment>
<protein>
    <submittedName>
        <fullName evidence="10">Protein STICHEL-like 2</fullName>
    </submittedName>
</protein>
<dbReference type="InterPro" id="IPR027417">
    <property type="entry name" value="P-loop_NTPase"/>
</dbReference>
<gene>
    <name evidence="10" type="ORF">O6P43_022612</name>
</gene>
<accession>A0AAD7LDI0</accession>
<dbReference type="GO" id="GO:0003887">
    <property type="term" value="F:DNA-directed DNA polymerase activity"/>
    <property type="evidence" value="ECO:0007669"/>
    <property type="project" value="InterPro"/>
</dbReference>
<dbReference type="PANTHER" id="PTHR11669">
    <property type="entry name" value="REPLICATION FACTOR C / DNA POLYMERASE III GAMMA-TAU SUBUNIT"/>
    <property type="match status" value="1"/>
</dbReference>
<dbReference type="Pfam" id="PF23007">
    <property type="entry name" value="DnaA_N-like_STI"/>
    <property type="match status" value="1"/>
</dbReference>
<dbReference type="GO" id="GO:0003677">
    <property type="term" value="F:DNA binding"/>
    <property type="evidence" value="ECO:0007669"/>
    <property type="project" value="InterPro"/>
</dbReference>
<evidence type="ECO:0000256" key="6">
    <source>
        <dbReference type="ARBA" id="ARBA00023054"/>
    </source>
</evidence>
<keyword evidence="11" id="KW-1185">Reference proteome</keyword>
<evidence type="ECO:0000256" key="3">
    <source>
        <dbReference type="ARBA" id="ARBA00022741"/>
    </source>
</evidence>
<dbReference type="Gene3D" id="1.10.8.60">
    <property type="match status" value="1"/>
</dbReference>
<proteinExistence type="inferred from homology"/>
<dbReference type="FunFam" id="3.40.50.300:FF:000014">
    <property type="entry name" value="DNA polymerase III subunit gamma/tau"/>
    <property type="match status" value="1"/>
</dbReference>
<dbReference type="InterPro" id="IPR012763">
    <property type="entry name" value="DNA_pol_III_sug/sutau_N"/>
</dbReference>
<evidence type="ECO:0000313" key="11">
    <source>
        <dbReference type="Proteomes" id="UP001163823"/>
    </source>
</evidence>
<dbReference type="KEGG" id="qsa:O6P43_022612"/>
<dbReference type="InterPro" id="IPR050238">
    <property type="entry name" value="DNA_Rep/Repair_Clamp_Loader"/>
</dbReference>
<evidence type="ECO:0000256" key="7">
    <source>
        <dbReference type="SAM" id="MobiDB-lite"/>
    </source>
</evidence>
<dbReference type="FunFam" id="1.10.8.60:FF:000013">
    <property type="entry name" value="DNA polymerase III subunit gamma/tau"/>
    <property type="match status" value="1"/>
</dbReference>
<evidence type="ECO:0000259" key="9">
    <source>
        <dbReference type="Pfam" id="PF23007"/>
    </source>
</evidence>
<dbReference type="InterPro" id="IPR054506">
    <property type="entry name" value="DnaA_N-like_STI"/>
</dbReference>
<keyword evidence="6" id="KW-0175">Coiled coil</keyword>
<dbReference type="Pfam" id="PF13177">
    <property type="entry name" value="DNA_pol3_delta2"/>
    <property type="match status" value="1"/>
</dbReference>
<evidence type="ECO:0000313" key="10">
    <source>
        <dbReference type="EMBL" id="KAJ7956121.1"/>
    </source>
</evidence>
<evidence type="ECO:0000259" key="8">
    <source>
        <dbReference type="Pfam" id="PF22608"/>
    </source>
</evidence>
<evidence type="ECO:0000256" key="2">
    <source>
        <dbReference type="ARBA" id="ARBA00022723"/>
    </source>
</evidence>
<dbReference type="Gene3D" id="1.20.272.10">
    <property type="match status" value="1"/>
</dbReference>
<dbReference type="Gene3D" id="3.40.50.300">
    <property type="entry name" value="P-loop containing nucleotide triphosphate hydrolases"/>
    <property type="match status" value="1"/>
</dbReference>
<keyword evidence="5" id="KW-0067">ATP-binding</keyword>
<evidence type="ECO:0000256" key="1">
    <source>
        <dbReference type="ARBA" id="ARBA00006360"/>
    </source>
</evidence>
<dbReference type="InterPro" id="IPR045085">
    <property type="entry name" value="HLD_clamp_pol_III_gamma_tau"/>
</dbReference>
<keyword evidence="3" id="KW-0547">Nucleotide-binding</keyword>
<comment type="caution">
    <text evidence="10">The sequence shown here is derived from an EMBL/GenBank/DDBJ whole genome shotgun (WGS) entry which is preliminary data.</text>
</comment>
<sequence length="957" mass="107164">MMEGRRHSVDIPISKTLVALRRVKSLRDPSTNSMSKFSALVDNARWESCSNNGISLQFLDPCHECVSDEKNVLRSKDLGSNGKVEKFVTDFASNCGCEKSTELWGLAGNRASTIRTDQVGGLDYSISNQNEVSTNKTMSESYGSNCGDKALDLACIMPSSNHVEYEDSSYVPTLRLSQLERTDHLTMRRKLQRKNQVKPSKIMGDIASHVGSSCPSIGDAMSTPSVSKYINEDVDVVDYNHQGCGISHCWSKTPRFRESNCYSDVEESPLLCRVVNETPTYGPRSLGHIRSEISPSSETPRSLSQKFRPKSFDDLVGQNVVARSLSGAISKGRIMSFYLFHGPRGTGKTSASRIFAAALNCLSFEEHRPCGLCQECDLFFAGRCRDVKEVDSVRVNRTDRVKSLIKHALMPPVSSRFKVFIVDECQLLHGETWATLLNSLENLSQHVVFVMITPDLEKLPHTAVSRSQRYHFPKIKDADIASRLGKICFEEGLDFDQVALDFIATNSNGSLRDAEMMIDQLSLVGKKITIDLAYEFTGIVSADELLDLLDLALSSDTPNTVIRARELMRSRIDPVQLISQLANLIMDILAGKCQEGSSEIRRRFSNMHNSEAQKLSHALRILSETEKQLRMSKNQTTWFTVALLQLSSEEHSSAVVNDDNLCLRNSCDGDGGLCTSSRSESLKHLASCPCDDKKSCKVGVLEECKGTLDSIWKKATELCHPTALKIFLRKQGKLSSLCVNEGLAVAELEFHHHDYVSRAEKSWKLIASSFQSVLGCNIEIRINLVRCTSDSQYMKVRKLSFSLFHCSRQMHRKSFYSNEQGSDTDYSDNTSQKPMMKERPQTCSFDCRSRVPHDCCHRTEAVRTLRNSDGNLLSSGKILLHSSCLETTKIPVLGDSSKEEISNYGCEVLSVQEPDSQPNCFPKKLWHYKKSRSHYTSRQQNEFLSIPRYTSSSTQLH</sequence>
<dbReference type="GO" id="GO:0006261">
    <property type="term" value="P:DNA-templated DNA replication"/>
    <property type="evidence" value="ECO:0007669"/>
    <property type="project" value="TreeGrafter"/>
</dbReference>
<dbReference type="NCBIfam" id="TIGR02397">
    <property type="entry name" value="dnaX_nterm"/>
    <property type="match status" value="1"/>
</dbReference>
<dbReference type="CDD" id="cd18137">
    <property type="entry name" value="HLD_clamp_pol_III_gamma_tau"/>
    <property type="match status" value="1"/>
</dbReference>
<feature type="compositionally biased region" description="Polar residues" evidence="7">
    <location>
        <begin position="293"/>
        <end position="304"/>
    </location>
</feature>